<accession>A0A433QKL6</accession>
<feature type="region of interest" description="Disordered" evidence="6">
    <location>
        <begin position="1"/>
        <end position="22"/>
    </location>
</feature>
<feature type="compositionally biased region" description="Basic residues" evidence="6">
    <location>
        <begin position="1"/>
        <end position="10"/>
    </location>
</feature>
<evidence type="ECO:0000313" key="8">
    <source>
        <dbReference type="Proteomes" id="UP000274822"/>
    </source>
</evidence>
<keyword evidence="5" id="KW-0539">Nucleus</keyword>
<reference evidence="7 8" key="1">
    <citation type="journal article" date="2018" name="New Phytol.">
        <title>Phylogenomics of Endogonaceae and evolution of mycorrhizas within Mucoromycota.</title>
        <authorList>
            <person name="Chang Y."/>
            <person name="Desiro A."/>
            <person name="Na H."/>
            <person name="Sandor L."/>
            <person name="Lipzen A."/>
            <person name="Clum A."/>
            <person name="Barry K."/>
            <person name="Grigoriev I.V."/>
            <person name="Martin F.M."/>
            <person name="Stajich J.E."/>
            <person name="Smith M.E."/>
            <person name="Bonito G."/>
            <person name="Spatafora J.W."/>
        </authorList>
    </citation>
    <scope>NUCLEOTIDE SEQUENCE [LARGE SCALE GENOMIC DNA]</scope>
    <source>
        <strain evidence="7 8">AD002</strain>
    </source>
</reference>
<comment type="caution">
    <text evidence="7">The sequence shown here is derived from an EMBL/GenBank/DDBJ whole genome shotgun (WGS) entry which is preliminary data.</text>
</comment>
<dbReference type="InterPro" id="IPR019002">
    <property type="entry name" value="Ribosome_biogenesis_Nop16"/>
</dbReference>
<name>A0A433QKL6_9FUNG</name>
<dbReference type="Proteomes" id="UP000274822">
    <property type="component" value="Unassembled WGS sequence"/>
</dbReference>
<protein>
    <recommendedName>
        <fullName evidence="4">Nucleolar protein 16</fullName>
    </recommendedName>
</protein>
<comment type="subcellular location">
    <subcellularLocation>
        <location evidence="2">Nucleus</location>
        <location evidence="2">Nucleolus</location>
    </subcellularLocation>
</comment>
<evidence type="ECO:0000256" key="1">
    <source>
        <dbReference type="ARBA" id="ARBA00002889"/>
    </source>
</evidence>
<comment type="function">
    <text evidence="1">Involved in the biogenesis of the 60S ribosomal subunit.</text>
</comment>
<proteinExistence type="inferred from homology"/>
<keyword evidence="8" id="KW-1185">Reference proteome</keyword>
<feature type="region of interest" description="Disordered" evidence="6">
    <location>
        <begin position="84"/>
        <end position="107"/>
    </location>
</feature>
<dbReference type="PANTHER" id="PTHR13243">
    <property type="entry name" value="HSPC111 PROTEIN-RELATED"/>
    <property type="match status" value="1"/>
</dbReference>
<gene>
    <name evidence="7" type="ORF">BC938DRAFT_479578</name>
</gene>
<comment type="similarity">
    <text evidence="3">Belongs to the NOP16 family.</text>
</comment>
<sequence length="231" mass="26601">MARPRARRTTRNPGAKVSRRTANKHMKRVNIVSNEIIAKAWDKKKTLRQKYDLFCYPLSFLNNQTLTLLPALHPSYERLGLMTTLNGNTGGREAKTTTEPLEEPTEADMEADMEELEDLLGPNEGIIQRDEQGNVVRVIVGREKTFEEVVEQEIKPVKAKTDVVKALEARAANGCKLERHQSEFEVSWVQKLIDKHGDDYEAMFWDKKLNVYQQTTAQLKKKVVMYLKKQK</sequence>
<evidence type="ECO:0000256" key="3">
    <source>
        <dbReference type="ARBA" id="ARBA00008479"/>
    </source>
</evidence>
<evidence type="ECO:0000256" key="2">
    <source>
        <dbReference type="ARBA" id="ARBA00004604"/>
    </source>
</evidence>
<dbReference type="PANTHER" id="PTHR13243:SF1">
    <property type="entry name" value="NUCLEOLAR PROTEIN 16"/>
    <property type="match status" value="1"/>
</dbReference>
<dbReference type="Pfam" id="PF09420">
    <property type="entry name" value="Nop16"/>
    <property type="match status" value="2"/>
</dbReference>
<evidence type="ECO:0000256" key="5">
    <source>
        <dbReference type="ARBA" id="ARBA00023242"/>
    </source>
</evidence>
<dbReference type="GO" id="GO:0005730">
    <property type="term" value="C:nucleolus"/>
    <property type="evidence" value="ECO:0007669"/>
    <property type="project" value="UniProtKB-SubCell"/>
</dbReference>
<evidence type="ECO:0000256" key="6">
    <source>
        <dbReference type="SAM" id="MobiDB-lite"/>
    </source>
</evidence>
<evidence type="ECO:0000256" key="4">
    <source>
        <dbReference type="ARBA" id="ARBA00015522"/>
    </source>
</evidence>
<dbReference type="AlphaFoldDB" id="A0A433QKL6"/>
<dbReference type="EMBL" id="RBNJ01004038">
    <property type="protein sequence ID" value="RUS30305.1"/>
    <property type="molecule type" value="Genomic_DNA"/>
</dbReference>
<dbReference type="GO" id="GO:0042273">
    <property type="term" value="P:ribosomal large subunit biogenesis"/>
    <property type="evidence" value="ECO:0007669"/>
    <property type="project" value="TreeGrafter"/>
</dbReference>
<evidence type="ECO:0000313" key="7">
    <source>
        <dbReference type="EMBL" id="RUS30305.1"/>
    </source>
</evidence>
<organism evidence="7 8">
    <name type="scientific">Jimgerdemannia flammicorona</name>
    <dbReference type="NCBI Taxonomy" id="994334"/>
    <lineage>
        <taxon>Eukaryota</taxon>
        <taxon>Fungi</taxon>
        <taxon>Fungi incertae sedis</taxon>
        <taxon>Mucoromycota</taxon>
        <taxon>Mucoromycotina</taxon>
        <taxon>Endogonomycetes</taxon>
        <taxon>Endogonales</taxon>
        <taxon>Endogonaceae</taxon>
        <taxon>Jimgerdemannia</taxon>
    </lineage>
</organism>